<reference evidence="9" key="1">
    <citation type="journal article" date="2014" name="Genome Biol. Evol.">
        <title>Pangenome evidence for extensive interdomain horizontal transfer affecting lineage core and shell genes in uncultured planktonic thaumarchaeota and euryarchaeota.</title>
        <authorList>
            <person name="Deschamps P."/>
            <person name="Zivanovic Y."/>
            <person name="Moreira D."/>
            <person name="Rodriguez-Valera F."/>
            <person name="Lopez-Garcia P."/>
        </authorList>
    </citation>
    <scope>NUCLEOTIDE SEQUENCE</scope>
</reference>
<evidence type="ECO:0000256" key="7">
    <source>
        <dbReference type="ARBA" id="ARBA00022801"/>
    </source>
</evidence>
<evidence type="ECO:0000259" key="8">
    <source>
        <dbReference type="SMART" id="SM00471"/>
    </source>
</evidence>
<comment type="subunit">
    <text evidence="4">Homodimer.</text>
</comment>
<evidence type="ECO:0000256" key="3">
    <source>
        <dbReference type="ARBA" id="ARBA00001941"/>
    </source>
</evidence>
<comment type="catalytic activity">
    <reaction evidence="1">
        <text>a 2'-deoxyribonucleoside 5'-phosphate + H2O = a 2'-deoxyribonucleoside + phosphate</text>
        <dbReference type="Rhea" id="RHEA:36167"/>
        <dbReference type="ChEBI" id="CHEBI:15377"/>
        <dbReference type="ChEBI" id="CHEBI:18274"/>
        <dbReference type="ChEBI" id="CHEBI:43474"/>
        <dbReference type="ChEBI" id="CHEBI:65317"/>
        <dbReference type="EC" id="3.1.3.89"/>
    </reaction>
</comment>
<sequence>MISEFFFQIAELKKLPRSGWKIKVGLENSESVAEHSYMMSVMSMVLSDMKSLDSEKVLKMAILHDWAESKIGDFMPEQIGYDKKSELENYAMSEILESLPQKIQNDYQNIWDEFLSRETPESKLVYELDKLEMALQAKIYEKDVDPEKVKPFIISAVEQIIDPDVKKVLMDILK</sequence>
<dbReference type="GO" id="GO:0002953">
    <property type="term" value="F:5'-deoxynucleotidase activity"/>
    <property type="evidence" value="ECO:0007669"/>
    <property type="project" value="UniProtKB-EC"/>
</dbReference>
<evidence type="ECO:0000256" key="2">
    <source>
        <dbReference type="ARBA" id="ARBA00001936"/>
    </source>
</evidence>
<dbReference type="SMART" id="SM00471">
    <property type="entry name" value="HDc"/>
    <property type="match status" value="1"/>
</dbReference>
<dbReference type="GO" id="GO:0046872">
    <property type="term" value="F:metal ion binding"/>
    <property type="evidence" value="ECO:0007669"/>
    <property type="project" value="UniProtKB-KW"/>
</dbReference>
<keyword evidence="7 9" id="KW-0378">Hydrolase</keyword>
<evidence type="ECO:0000256" key="1">
    <source>
        <dbReference type="ARBA" id="ARBA00001638"/>
    </source>
</evidence>
<protein>
    <recommendedName>
        <fullName evidence="5">5'-deoxynucleotidase</fullName>
        <ecNumber evidence="5">3.1.3.89</ecNumber>
    </recommendedName>
</protein>
<dbReference type="Pfam" id="PF13023">
    <property type="entry name" value="HD_3"/>
    <property type="match status" value="1"/>
</dbReference>
<dbReference type="EMBL" id="KF901165">
    <property type="protein sequence ID" value="AIF20451.1"/>
    <property type="molecule type" value="Genomic_DNA"/>
</dbReference>
<dbReference type="AlphaFoldDB" id="A0A075HVY3"/>
<evidence type="ECO:0000256" key="5">
    <source>
        <dbReference type="ARBA" id="ARBA00012964"/>
    </source>
</evidence>
<dbReference type="EC" id="3.1.3.89" evidence="5"/>
<name>A0A075HVY3_9ARCH</name>
<keyword evidence="6" id="KW-0479">Metal-binding</keyword>
<proteinExistence type="predicted"/>
<dbReference type="SUPFAM" id="SSF109604">
    <property type="entry name" value="HD-domain/PDEase-like"/>
    <property type="match status" value="1"/>
</dbReference>
<comment type="cofactor">
    <cofactor evidence="2">
        <name>Mn(2+)</name>
        <dbReference type="ChEBI" id="CHEBI:29035"/>
    </cofactor>
</comment>
<evidence type="ECO:0000256" key="6">
    <source>
        <dbReference type="ARBA" id="ARBA00022723"/>
    </source>
</evidence>
<organism evidence="9">
    <name type="scientific">uncultured marine thaumarchaeote KM3_89_H08</name>
    <dbReference type="NCBI Taxonomy" id="1456341"/>
    <lineage>
        <taxon>Archaea</taxon>
        <taxon>Nitrososphaerota</taxon>
        <taxon>environmental samples</taxon>
    </lineage>
</organism>
<dbReference type="InterPro" id="IPR039356">
    <property type="entry name" value="YfbR/HDDC2"/>
</dbReference>
<dbReference type="GO" id="GO:0005737">
    <property type="term" value="C:cytoplasm"/>
    <property type="evidence" value="ECO:0007669"/>
    <property type="project" value="TreeGrafter"/>
</dbReference>
<dbReference type="InterPro" id="IPR003607">
    <property type="entry name" value="HD/PDEase_dom"/>
</dbReference>
<evidence type="ECO:0000313" key="9">
    <source>
        <dbReference type="EMBL" id="AIF20451.1"/>
    </source>
</evidence>
<comment type="cofactor">
    <cofactor evidence="3">
        <name>Co(2+)</name>
        <dbReference type="ChEBI" id="CHEBI:48828"/>
    </cofactor>
</comment>
<evidence type="ECO:0000256" key="4">
    <source>
        <dbReference type="ARBA" id="ARBA00011738"/>
    </source>
</evidence>
<dbReference type="PANTHER" id="PTHR11845:SF13">
    <property type="entry name" value="5'-DEOXYNUCLEOTIDASE HDDC2"/>
    <property type="match status" value="1"/>
</dbReference>
<feature type="domain" description="HD/PDEase" evidence="8">
    <location>
        <begin position="28"/>
        <end position="143"/>
    </location>
</feature>
<dbReference type="InterPro" id="IPR006674">
    <property type="entry name" value="HD_domain"/>
</dbReference>
<accession>A0A075HVY3</accession>
<dbReference type="Gene3D" id="1.10.3210.10">
    <property type="entry name" value="Hypothetical protein af1432"/>
    <property type="match status" value="1"/>
</dbReference>
<dbReference type="PANTHER" id="PTHR11845">
    <property type="entry name" value="5'-DEOXYNUCLEOTIDASE HDDC2"/>
    <property type="match status" value="1"/>
</dbReference>